<dbReference type="InterPro" id="IPR007272">
    <property type="entry name" value="Sulf_transp_TsuA/YedE"/>
</dbReference>
<feature type="transmembrane region" description="Helical" evidence="1">
    <location>
        <begin position="90"/>
        <end position="113"/>
    </location>
</feature>
<dbReference type="KEGG" id="sbr:SY1_15190"/>
<evidence type="ECO:0000313" key="2">
    <source>
        <dbReference type="EMBL" id="CBL28536.1"/>
    </source>
</evidence>
<proteinExistence type="predicted"/>
<feature type="transmembrane region" description="Helical" evidence="1">
    <location>
        <begin position="243"/>
        <end position="263"/>
    </location>
</feature>
<accession>A0AB94IXN0</accession>
<feature type="transmembrane region" description="Helical" evidence="1">
    <location>
        <begin position="125"/>
        <end position="146"/>
    </location>
</feature>
<dbReference type="Proteomes" id="UP000008957">
    <property type="component" value="Chromosome"/>
</dbReference>
<evidence type="ECO:0000256" key="1">
    <source>
        <dbReference type="SAM" id="Phobius"/>
    </source>
</evidence>
<keyword evidence="3" id="KW-1185">Reference proteome</keyword>
<dbReference type="Pfam" id="PF04143">
    <property type="entry name" value="Sulf_transp"/>
    <property type="match status" value="1"/>
</dbReference>
<dbReference type="AlphaFoldDB" id="A0AB94IXN0"/>
<feature type="transmembrane region" description="Helical" evidence="1">
    <location>
        <begin position="283"/>
        <end position="302"/>
    </location>
</feature>
<name>A0AB94IXN0_9BACT</name>
<reference evidence="3" key="1">
    <citation type="submission" date="2010-03" db="EMBL/GenBank/DDBJ databases">
        <title>The genome sequence of Synergistetes sp. SGP1.</title>
        <authorList>
            <consortium name="metaHIT consortium -- http://www.metahit.eu/"/>
            <person name="Pajon A."/>
            <person name="Turner K."/>
            <person name="Parkhill J."/>
            <person name="Wade W."/>
            <person name="Vartoukian S."/>
        </authorList>
    </citation>
    <scope>NUCLEOTIDE SEQUENCE [LARGE SCALE GENOMIC DNA]</scope>
    <source>
        <strain evidence="3">SGP1</strain>
    </source>
</reference>
<keyword evidence="1" id="KW-0472">Membrane</keyword>
<keyword evidence="1" id="KW-1133">Transmembrane helix</keyword>
<evidence type="ECO:0000313" key="3">
    <source>
        <dbReference type="Proteomes" id="UP000008957"/>
    </source>
</evidence>
<feature type="transmembrane region" description="Helical" evidence="1">
    <location>
        <begin position="343"/>
        <end position="362"/>
    </location>
</feature>
<protein>
    <submittedName>
        <fullName evidence="2">YeeE/YedE family (DUF395)</fullName>
    </submittedName>
</protein>
<dbReference type="InterPro" id="IPR026366">
    <property type="entry name" value="Seleno_YedE"/>
</dbReference>
<sequence length="367" mass="37890">MDKLLTSRNGPWIAGGIIGLIAVLLVKFGNPGNMGFCVACFTRDIAGALGLHRAAVVQYIRPEIPGFILGAFLSSLLFREYAPRGGSSPAVRFVLGICAMFGALVFLGCPWRAYLRLAGGDWSAVYGIGGLIVGVLIGIGFLWNGFSLGAAERTPKGAGLAMPVLALGILALLFLKPTIESVGADGAKAVTSLIFFSEKGPGATHAAPLISLAAGLIVGWLAQRSRFCTVGALRDLFMMGDAHLFKGIVAFTVVAFAANYGFGFFKPGFGNQPIAHTNETWNFLGMVLSGLAFTLAGGCPGRQLIMTGEGDNDAAVFVLGMLVGAAMAHNFSAASSGAGLGPMGIPVTIAGLVFCLAVGVLFRPARA</sequence>
<feature type="transmembrane region" description="Helical" evidence="1">
    <location>
        <begin position="158"/>
        <end position="175"/>
    </location>
</feature>
<dbReference type="EMBL" id="FP929056">
    <property type="protein sequence ID" value="CBL28536.1"/>
    <property type="molecule type" value="Genomic_DNA"/>
</dbReference>
<organism evidence="2 3">
    <name type="scientific">Fretibacterium fastidiosum</name>
    <dbReference type="NCBI Taxonomy" id="651822"/>
    <lineage>
        <taxon>Bacteria</taxon>
        <taxon>Thermotogati</taxon>
        <taxon>Synergistota</taxon>
        <taxon>Synergistia</taxon>
        <taxon>Synergistales</taxon>
        <taxon>Aminobacteriaceae</taxon>
        <taxon>Fretibacterium</taxon>
    </lineage>
</organism>
<dbReference type="RefSeq" id="WP_015556683.1">
    <property type="nucleotide sequence ID" value="NC_021038.1"/>
</dbReference>
<keyword evidence="1" id="KW-0812">Transmembrane</keyword>
<reference evidence="2 3" key="2">
    <citation type="submission" date="2010-03" db="EMBL/GenBank/DDBJ databases">
        <authorList>
            <person name="Pajon A."/>
        </authorList>
    </citation>
    <scope>NUCLEOTIDE SEQUENCE [LARGE SCALE GENOMIC DNA]</scope>
    <source>
        <strain evidence="2 3">SGP1</strain>
    </source>
</reference>
<feature type="transmembrane region" description="Helical" evidence="1">
    <location>
        <begin position="314"/>
        <end position="331"/>
    </location>
</feature>
<gene>
    <name evidence="2" type="ORF">SY1_15190</name>
</gene>
<dbReference type="NCBIfam" id="TIGR04112">
    <property type="entry name" value="seleno_YedE"/>
    <property type="match status" value="1"/>
</dbReference>
<feature type="transmembrane region" description="Helical" evidence="1">
    <location>
        <begin position="202"/>
        <end position="222"/>
    </location>
</feature>
<feature type="transmembrane region" description="Helical" evidence="1">
    <location>
        <begin position="12"/>
        <end position="29"/>
    </location>
</feature>